<dbReference type="Pfam" id="PF00072">
    <property type="entry name" value="Response_reg"/>
    <property type="match status" value="1"/>
</dbReference>
<name>A0ABY7HEJ4_9BACT</name>
<feature type="domain" description="Response regulatory" evidence="5">
    <location>
        <begin position="3"/>
        <end position="121"/>
    </location>
</feature>
<dbReference type="InterPro" id="IPR011006">
    <property type="entry name" value="CheY-like_superfamily"/>
</dbReference>
<dbReference type="SUPFAM" id="SSF52172">
    <property type="entry name" value="CheY-like"/>
    <property type="match status" value="1"/>
</dbReference>
<feature type="region of interest" description="Disordered" evidence="4">
    <location>
        <begin position="188"/>
        <end position="212"/>
    </location>
</feature>
<evidence type="ECO:0000259" key="5">
    <source>
        <dbReference type="PROSITE" id="PS50110"/>
    </source>
</evidence>
<accession>A0ABY7HEJ4</accession>
<dbReference type="EMBL" id="CP114040">
    <property type="protein sequence ID" value="WAS97702.1"/>
    <property type="molecule type" value="Genomic_DNA"/>
</dbReference>
<dbReference type="PANTHER" id="PTHR44591">
    <property type="entry name" value="STRESS RESPONSE REGULATOR PROTEIN 1"/>
    <property type="match status" value="1"/>
</dbReference>
<dbReference type="PROSITE" id="PS50110">
    <property type="entry name" value="RESPONSE_REGULATORY"/>
    <property type="match status" value="1"/>
</dbReference>
<evidence type="ECO:0000256" key="3">
    <source>
        <dbReference type="SAM" id="Coils"/>
    </source>
</evidence>
<dbReference type="Gene3D" id="3.40.50.2300">
    <property type="match status" value="1"/>
</dbReference>
<protein>
    <submittedName>
        <fullName evidence="6">Response regulator</fullName>
    </submittedName>
</protein>
<dbReference type="InterPro" id="IPR001789">
    <property type="entry name" value="Sig_transdc_resp-reg_receiver"/>
</dbReference>
<evidence type="ECO:0000256" key="4">
    <source>
        <dbReference type="SAM" id="MobiDB-lite"/>
    </source>
</evidence>
<keyword evidence="3" id="KW-0175">Coiled coil</keyword>
<proteinExistence type="predicted"/>
<evidence type="ECO:0000313" key="7">
    <source>
        <dbReference type="Proteomes" id="UP001164459"/>
    </source>
</evidence>
<gene>
    <name evidence="6" type="ORF">O0S08_16280</name>
</gene>
<feature type="coiled-coil region" evidence="3">
    <location>
        <begin position="253"/>
        <end position="558"/>
    </location>
</feature>
<organism evidence="6 7">
    <name type="scientific">Nannocystis punicea</name>
    <dbReference type="NCBI Taxonomy" id="2995304"/>
    <lineage>
        <taxon>Bacteria</taxon>
        <taxon>Pseudomonadati</taxon>
        <taxon>Myxococcota</taxon>
        <taxon>Polyangia</taxon>
        <taxon>Nannocystales</taxon>
        <taxon>Nannocystaceae</taxon>
        <taxon>Nannocystis</taxon>
    </lineage>
</organism>
<comment type="caution">
    <text evidence="2">Lacks conserved residue(s) required for the propagation of feature annotation.</text>
</comment>
<evidence type="ECO:0000313" key="6">
    <source>
        <dbReference type="EMBL" id="WAS97702.1"/>
    </source>
</evidence>
<dbReference type="InterPro" id="IPR050595">
    <property type="entry name" value="Bact_response_regulator"/>
</dbReference>
<sequence>MHSALIIDADGKTPATLKNILAPYGFEFTITENGPEAVNVARQAAPDIIFLRAELPLTSGFSVCNRLRRHEDTKRIPLIMYSSNVSEDVFEQHRNLKTHADDYLRLPLDESRLVAAIRPVLSIGEAKAASTGEGGASANPPHAAAKPARSGRPKERLEIELREAPARSGDNRQAFEQEFADGFNALQDEPSSAIPREGSGALPPPDSEMSDASLAPGGFKAQREVLQLKSQLNARSREILTLKDELESRERTIIDAKKLQRELQAQITELENQVLAAQEQILSSRENVEAAVRDKQTALKREEGVKTRLEVTQKKLKDTETEFAAFRAQNAQDRDKAAIALAEAQQRMEMQAGLVAELESERDRLTNQLIESNGQVASLVDGFESARKSVAELESQLEHGRQEVERALADAETERVAALESLARQHHGEIDEREADHRAALGQLQSQLNSLRDQAQQERERMSQALMETEENARLQVSQLTQTLAATEEAARREIQQLQQTLAQAEETARGELGALQNALADSRAQAEDAAGDANRRIAGLEHQVDELGAQLDRSEALLARRRDAAQRAQQALAVGLKLLEDDDL</sequence>
<reference evidence="6" key="1">
    <citation type="submission" date="2022-11" db="EMBL/GenBank/DDBJ databases">
        <title>Minimal conservation of predation-associated metabolite biosynthetic gene clusters underscores biosynthetic potential of Myxococcota including descriptions for ten novel species: Archangium lansinium sp. nov., Myxococcus landrumus sp. nov., Nannocystis bai.</title>
        <authorList>
            <person name="Ahearne A."/>
            <person name="Stevens C."/>
            <person name="Dowd S."/>
        </authorList>
    </citation>
    <scope>NUCLEOTIDE SEQUENCE</scope>
    <source>
        <strain evidence="6">Fl3</strain>
    </source>
</reference>
<dbReference type="SMART" id="SM00448">
    <property type="entry name" value="REC"/>
    <property type="match status" value="1"/>
</dbReference>
<dbReference type="CDD" id="cd00156">
    <property type="entry name" value="REC"/>
    <property type="match status" value="1"/>
</dbReference>
<dbReference type="RefSeq" id="WP_269040069.1">
    <property type="nucleotide sequence ID" value="NZ_CP114040.1"/>
</dbReference>
<keyword evidence="1" id="KW-0597">Phosphoprotein</keyword>
<dbReference type="Proteomes" id="UP001164459">
    <property type="component" value="Chromosome"/>
</dbReference>
<dbReference type="PANTHER" id="PTHR44591:SF3">
    <property type="entry name" value="RESPONSE REGULATORY DOMAIN-CONTAINING PROTEIN"/>
    <property type="match status" value="1"/>
</dbReference>
<evidence type="ECO:0000256" key="2">
    <source>
        <dbReference type="PROSITE-ProRule" id="PRU00169"/>
    </source>
</evidence>
<keyword evidence="7" id="KW-1185">Reference proteome</keyword>
<evidence type="ECO:0000256" key="1">
    <source>
        <dbReference type="ARBA" id="ARBA00022553"/>
    </source>
</evidence>
<feature type="region of interest" description="Disordered" evidence="4">
    <location>
        <begin position="130"/>
        <end position="154"/>
    </location>
</feature>